<evidence type="ECO:0000256" key="3">
    <source>
        <dbReference type="ARBA" id="ARBA00022833"/>
    </source>
</evidence>
<keyword evidence="2 4" id="KW-0863">Zinc-finger</keyword>
<dbReference type="GO" id="GO:0016567">
    <property type="term" value="P:protein ubiquitination"/>
    <property type="evidence" value="ECO:0007669"/>
    <property type="project" value="TreeGrafter"/>
</dbReference>
<dbReference type="SMART" id="SM00184">
    <property type="entry name" value="RING"/>
    <property type="match status" value="1"/>
</dbReference>
<organism evidence="7 8">
    <name type="scientific">Armillaria tabescens</name>
    <name type="common">Ringless honey mushroom</name>
    <name type="synonym">Agaricus tabescens</name>
    <dbReference type="NCBI Taxonomy" id="1929756"/>
    <lineage>
        <taxon>Eukaryota</taxon>
        <taxon>Fungi</taxon>
        <taxon>Dikarya</taxon>
        <taxon>Basidiomycota</taxon>
        <taxon>Agaricomycotina</taxon>
        <taxon>Agaricomycetes</taxon>
        <taxon>Agaricomycetidae</taxon>
        <taxon>Agaricales</taxon>
        <taxon>Marasmiineae</taxon>
        <taxon>Physalacriaceae</taxon>
        <taxon>Desarmillaria</taxon>
    </lineage>
</organism>
<dbReference type="EMBL" id="JAUEPS010000003">
    <property type="protein sequence ID" value="KAK0466908.1"/>
    <property type="molecule type" value="Genomic_DNA"/>
</dbReference>
<evidence type="ECO:0000256" key="5">
    <source>
        <dbReference type="SAM" id="Coils"/>
    </source>
</evidence>
<protein>
    <recommendedName>
        <fullName evidence="6">RING-type domain-containing protein</fullName>
    </recommendedName>
</protein>
<dbReference type="GO" id="GO:0061630">
    <property type="term" value="F:ubiquitin protein ligase activity"/>
    <property type="evidence" value="ECO:0007669"/>
    <property type="project" value="TreeGrafter"/>
</dbReference>
<evidence type="ECO:0000256" key="1">
    <source>
        <dbReference type="ARBA" id="ARBA00022723"/>
    </source>
</evidence>
<dbReference type="GeneID" id="85363015"/>
<feature type="coiled-coil region" evidence="5">
    <location>
        <begin position="89"/>
        <end position="116"/>
    </location>
</feature>
<dbReference type="PROSITE" id="PS50089">
    <property type="entry name" value="ZF_RING_2"/>
    <property type="match status" value="1"/>
</dbReference>
<dbReference type="Proteomes" id="UP001175211">
    <property type="component" value="Unassembled WGS sequence"/>
</dbReference>
<evidence type="ECO:0000313" key="8">
    <source>
        <dbReference type="Proteomes" id="UP001175211"/>
    </source>
</evidence>
<keyword evidence="3" id="KW-0862">Zinc</keyword>
<feature type="domain" description="RING-type" evidence="6">
    <location>
        <begin position="5"/>
        <end position="49"/>
    </location>
</feature>
<dbReference type="InterPro" id="IPR013083">
    <property type="entry name" value="Znf_RING/FYVE/PHD"/>
</dbReference>
<dbReference type="InterPro" id="IPR051435">
    <property type="entry name" value="RING_finger_E3_ubiq-ligases"/>
</dbReference>
<dbReference type="PANTHER" id="PTHR22791:SF6">
    <property type="entry name" value="RING-TYPE DOMAIN-CONTAINING PROTEIN"/>
    <property type="match status" value="1"/>
</dbReference>
<dbReference type="SUPFAM" id="SSF57850">
    <property type="entry name" value="RING/U-box"/>
    <property type="match status" value="1"/>
</dbReference>
<evidence type="ECO:0000256" key="2">
    <source>
        <dbReference type="ARBA" id="ARBA00022771"/>
    </source>
</evidence>
<dbReference type="InterPro" id="IPR001841">
    <property type="entry name" value="Znf_RING"/>
</dbReference>
<evidence type="ECO:0000313" key="7">
    <source>
        <dbReference type="EMBL" id="KAK0466908.1"/>
    </source>
</evidence>
<dbReference type="GO" id="GO:0008270">
    <property type="term" value="F:zinc ion binding"/>
    <property type="evidence" value="ECO:0007669"/>
    <property type="project" value="UniProtKB-KW"/>
</dbReference>
<proteinExistence type="predicted"/>
<keyword evidence="8" id="KW-1185">Reference proteome</keyword>
<dbReference type="Gene3D" id="3.30.40.10">
    <property type="entry name" value="Zinc/RING finger domain, C3HC4 (zinc finger)"/>
    <property type="match status" value="1"/>
</dbReference>
<evidence type="ECO:0000259" key="6">
    <source>
        <dbReference type="PROSITE" id="PS50089"/>
    </source>
</evidence>
<keyword evidence="1" id="KW-0479">Metal-binding</keyword>
<reference evidence="7" key="1">
    <citation type="submission" date="2023-06" db="EMBL/GenBank/DDBJ databases">
        <authorList>
            <consortium name="Lawrence Berkeley National Laboratory"/>
            <person name="Ahrendt S."/>
            <person name="Sahu N."/>
            <person name="Indic B."/>
            <person name="Wong-Bajracharya J."/>
            <person name="Merenyi Z."/>
            <person name="Ke H.-M."/>
            <person name="Monk M."/>
            <person name="Kocsube S."/>
            <person name="Drula E."/>
            <person name="Lipzen A."/>
            <person name="Balint B."/>
            <person name="Henrissat B."/>
            <person name="Andreopoulos B."/>
            <person name="Martin F.M."/>
            <person name="Harder C.B."/>
            <person name="Rigling D."/>
            <person name="Ford K.L."/>
            <person name="Foster G.D."/>
            <person name="Pangilinan J."/>
            <person name="Papanicolaou A."/>
            <person name="Barry K."/>
            <person name="LaButti K."/>
            <person name="Viragh M."/>
            <person name="Koriabine M."/>
            <person name="Yan M."/>
            <person name="Riley R."/>
            <person name="Champramary S."/>
            <person name="Plett K.L."/>
            <person name="Tsai I.J."/>
            <person name="Slot J."/>
            <person name="Sipos G."/>
            <person name="Plett J."/>
            <person name="Nagy L.G."/>
            <person name="Grigoriev I.V."/>
        </authorList>
    </citation>
    <scope>NUCLEOTIDE SEQUENCE</scope>
    <source>
        <strain evidence="7">CCBAS 213</strain>
    </source>
</reference>
<keyword evidence="5" id="KW-0175">Coiled coil</keyword>
<dbReference type="PROSITE" id="PS00518">
    <property type="entry name" value="ZF_RING_1"/>
    <property type="match status" value="1"/>
</dbReference>
<dbReference type="InterPro" id="IPR017907">
    <property type="entry name" value="Znf_RING_CS"/>
</dbReference>
<comment type="caution">
    <text evidence="7">The sequence shown here is derived from an EMBL/GenBank/DDBJ whole genome shotgun (WGS) entry which is preliminary data.</text>
</comment>
<gene>
    <name evidence="7" type="ORF">EV420DRAFT_1698925</name>
</gene>
<dbReference type="Pfam" id="PF13639">
    <property type="entry name" value="zf-RING_2"/>
    <property type="match status" value="1"/>
</dbReference>
<name>A0AA39NJQ1_ARMTA</name>
<feature type="coiled-coil region" evidence="5">
    <location>
        <begin position="142"/>
        <end position="169"/>
    </location>
</feature>
<dbReference type="PANTHER" id="PTHR22791">
    <property type="entry name" value="RING-TYPE DOMAIN-CONTAINING PROTEIN"/>
    <property type="match status" value="1"/>
</dbReference>
<accession>A0AA39NJQ1</accession>
<evidence type="ECO:0000256" key="4">
    <source>
        <dbReference type="PROSITE-ProRule" id="PRU00175"/>
    </source>
</evidence>
<sequence length="177" mass="20035">MSDQCTICICEYTEPASIPCGHVYCLQCLTDYISSSSPDGLTAACPTCRTEFSIGMTFTHLHALSKQFHRYIIPSIRRVFIEPNPSESYEELKQKFEASEARNATLKQENRELQKSCGKYMADAVKHARGERAAKDEAARLDQQFEMEKKKTKNEIARLLQALDDARSEAIIARYVG</sequence>
<dbReference type="AlphaFoldDB" id="A0AA39NJQ1"/>
<dbReference type="RefSeq" id="XP_060337500.1">
    <property type="nucleotide sequence ID" value="XM_060479467.1"/>
</dbReference>